<evidence type="ECO:0000259" key="6">
    <source>
        <dbReference type="Pfam" id="PF13145"/>
    </source>
</evidence>
<dbReference type="InterPro" id="IPR050245">
    <property type="entry name" value="PrsA_foldase"/>
</dbReference>
<gene>
    <name evidence="7" type="ORF">CA834_10150</name>
</gene>
<evidence type="ECO:0000256" key="5">
    <source>
        <dbReference type="ARBA" id="ARBA00023235"/>
    </source>
</evidence>
<dbReference type="OrthoDB" id="196786at2"/>
<protein>
    <recommendedName>
        <fullName evidence="2">peptidylprolyl isomerase</fullName>
        <ecNumber evidence="2">5.2.1.8</ecNumber>
    </recommendedName>
</protein>
<dbReference type="Gene3D" id="3.10.50.40">
    <property type="match status" value="1"/>
</dbReference>
<evidence type="ECO:0000313" key="7">
    <source>
        <dbReference type="EMBL" id="OZV68004.1"/>
    </source>
</evidence>
<reference evidence="7 8" key="1">
    <citation type="submission" date="2017-05" db="EMBL/GenBank/DDBJ databases">
        <title>The draft genome sequence of Idiomarina salinarum WNB302.</title>
        <authorList>
            <person name="Sun Y."/>
            <person name="Chen B."/>
            <person name="Du Z."/>
        </authorList>
    </citation>
    <scope>NUCLEOTIDE SEQUENCE [LARGE SCALE GENOMIC DNA]</scope>
    <source>
        <strain evidence="7 8">WNB302</strain>
    </source>
</reference>
<comment type="catalytic activity">
    <reaction evidence="1">
        <text>[protein]-peptidylproline (omega=180) = [protein]-peptidylproline (omega=0)</text>
        <dbReference type="Rhea" id="RHEA:16237"/>
        <dbReference type="Rhea" id="RHEA-COMP:10747"/>
        <dbReference type="Rhea" id="RHEA-COMP:10748"/>
        <dbReference type="ChEBI" id="CHEBI:83833"/>
        <dbReference type="ChEBI" id="CHEBI:83834"/>
        <dbReference type="EC" id="5.2.1.8"/>
    </reaction>
</comment>
<evidence type="ECO:0000256" key="3">
    <source>
        <dbReference type="ARBA" id="ARBA00022729"/>
    </source>
</evidence>
<name>A0A265URS8_9FLAO</name>
<dbReference type="AlphaFoldDB" id="A0A265URS8"/>
<dbReference type="InterPro" id="IPR046357">
    <property type="entry name" value="PPIase_dom_sf"/>
</dbReference>
<keyword evidence="4" id="KW-0697">Rotamase</keyword>
<organism evidence="7 8">
    <name type="scientific">Winogradskyella aurantia</name>
    <dbReference type="NCBI Taxonomy" id="1915063"/>
    <lineage>
        <taxon>Bacteria</taxon>
        <taxon>Pseudomonadati</taxon>
        <taxon>Bacteroidota</taxon>
        <taxon>Flavobacteriia</taxon>
        <taxon>Flavobacteriales</taxon>
        <taxon>Flavobacteriaceae</taxon>
        <taxon>Winogradskyella</taxon>
    </lineage>
</organism>
<evidence type="ECO:0000256" key="1">
    <source>
        <dbReference type="ARBA" id="ARBA00000971"/>
    </source>
</evidence>
<dbReference type="GO" id="GO:0003755">
    <property type="term" value="F:peptidyl-prolyl cis-trans isomerase activity"/>
    <property type="evidence" value="ECO:0007669"/>
    <property type="project" value="UniProtKB-KW"/>
</dbReference>
<evidence type="ECO:0000313" key="8">
    <source>
        <dbReference type="Proteomes" id="UP000216840"/>
    </source>
</evidence>
<dbReference type="InterPro" id="IPR000297">
    <property type="entry name" value="PPIase_PpiC"/>
</dbReference>
<accession>A0A265URS8</accession>
<evidence type="ECO:0000256" key="4">
    <source>
        <dbReference type="ARBA" id="ARBA00023110"/>
    </source>
</evidence>
<comment type="caution">
    <text evidence="7">The sequence shown here is derived from an EMBL/GenBank/DDBJ whole genome shotgun (WGS) entry which is preliminary data.</text>
</comment>
<dbReference type="Pfam" id="PF13145">
    <property type="entry name" value="Rotamase_2"/>
    <property type="match status" value="1"/>
</dbReference>
<keyword evidence="5" id="KW-0413">Isomerase</keyword>
<keyword evidence="8" id="KW-1185">Reference proteome</keyword>
<sequence>MKKLLKEPLVHFMLLGALIFGYYYLTNDTEAPDSAVVIDDAEYDYLLSLWKNQWQREPNEDDIKAFLDQYIRREVFYKEALVMNLDHNDIIVKRRLAQKMEAVANDLNSMIKAPSEEALKAFYDSNQDLFKLPPNYTFQQVLFLKDEQNLSDRIESSKGALSRGEAIPKNRKRKLSLPNQWDNSSLTEISKAFGGDFAEALDSLPLNQWLGPVASGFGQHVIFISEKESARTAAFEDIKPYILKEYEFQTELETQEEVYQELLDKYGVKITSEKVPTSIKESFTNP</sequence>
<dbReference type="EC" id="5.2.1.8" evidence="2"/>
<dbReference type="Proteomes" id="UP000216840">
    <property type="component" value="Unassembled WGS sequence"/>
</dbReference>
<keyword evidence="3" id="KW-0732">Signal</keyword>
<dbReference type="PANTHER" id="PTHR47245">
    <property type="entry name" value="PEPTIDYLPROLYL ISOMERASE"/>
    <property type="match status" value="1"/>
</dbReference>
<dbReference type="EMBL" id="NGJN01000005">
    <property type="protein sequence ID" value="OZV68004.1"/>
    <property type="molecule type" value="Genomic_DNA"/>
</dbReference>
<feature type="domain" description="PpiC" evidence="6">
    <location>
        <begin position="114"/>
        <end position="240"/>
    </location>
</feature>
<evidence type="ECO:0000256" key="2">
    <source>
        <dbReference type="ARBA" id="ARBA00013194"/>
    </source>
</evidence>
<proteinExistence type="predicted"/>
<dbReference type="PANTHER" id="PTHR47245:SF1">
    <property type="entry name" value="FOLDASE PROTEIN PRSA"/>
    <property type="match status" value="1"/>
</dbReference>
<dbReference type="Gene3D" id="1.10.4030.10">
    <property type="entry name" value="Porin chaperone SurA, peptide-binding domain"/>
    <property type="match status" value="1"/>
</dbReference>